<dbReference type="AlphaFoldDB" id="A0A3S4FLU6"/>
<dbReference type="Proteomes" id="UP000269998">
    <property type="component" value="Chromosome"/>
</dbReference>
<reference evidence="4" key="1">
    <citation type="submission" date="2018-02" db="EMBL/GenBank/DDBJ databases">
        <authorList>
            <person name="Seth-Smith MB H."/>
            <person name="Seth-Smith H."/>
        </authorList>
    </citation>
    <scope>NUCLEOTIDE SEQUENCE [LARGE SCALE GENOMIC DNA]</scope>
</reference>
<dbReference type="GO" id="GO:0033748">
    <property type="term" value="F:hydrogenase (acceptor) activity"/>
    <property type="evidence" value="ECO:0007669"/>
    <property type="project" value="UniProtKB-EC"/>
</dbReference>
<comment type="cofactor">
    <cofactor evidence="1">
        <name>Fe cation</name>
        <dbReference type="ChEBI" id="CHEBI:24875"/>
    </cofactor>
</comment>
<evidence type="ECO:0000313" key="3">
    <source>
        <dbReference type="EMBL" id="VDM88133.1"/>
    </source>
</evidence>
<feature type="binding site" evidence="1">
    <location>
        <position position="82"/>
    </location>
    <ligand>
        <name>Fe cation</name>
        <dbReference type="ChEBI" id="CHEBI:24875"/>
    </ligand>
</feature>
<dbReference type="EMBL" id="LR130759">
    <property type="protein sequence ID" value="VDM88133.1"/>
    <property type="molecule type" value="Genomic_DNA"/>
</dbReference>
<dbReference type="InterPro" id="IPR050867">
    <property type="entry name" value="NiFe/NiFeSe_hydrgnase_LSU"/>
</dbReference>
<evidence type="ECO:0000256" key="1">
    <source>
        <dbReference type="PIRSR" id="PIRSR601501-1"/>
    </source>
</evidence>
<proteinExistence type="predicted"/>
<dbReference type="PANTHER" id="PTHR42958">
    <property type="entry name" value="HYDROGENASE-2 LARGE CHAIN"/>
    <property type="match status" value="1"/>
</dbReference>
<evidence type="ECO:0000313" key="4">
    <source>
        <dbReference type="Proteomes" id="UP000269998"/>
    </source>
</evidence>
<gene>
    <name evidence="3" type="ORF">MB901379_01689</name>
</gene>
<dbReference type="Gene3D" id="1.10.645.10">
    <property type="entry name" value="Cytochrome-c3 Hydrogenase, chain B"/>
    <property type="match status" value="1"/>
</dbReference>
<dbReference type="RefSeq" id="WP_232022018.1">
    <property type="nucleotide sequence ID" value="NZ_CBCSKE010000033.1"/>
</dbReference>
<dbReference type="PANTHER" id="PTHR42958:SF2">
    <property type="entry name" value="UPTAKE HYDROGENASE LARGE SUBUNIT"/>
    <property type="match status" value="1"/>
</dbReference>
<dbReference type="KEGG" id="mbai:MB901379_01689"/>
<keyword evidence="1" id="KW-0533">Nickel</keyword>
<dbReference type="InterPro" id="IPR001501">
    <property type="entry name" value="Ni-dep_hyd_lsu"/>
</dbReference>
<keyword evidence="3" id="KW-0560">Oxidoreductase</keyword>
<feature type="binding site" evidence="1">
    <location>
        <position position="577"/>
    </location>
    <ligand>
        <name>Mg(2+)</name>
        <dbReference type="ChEBI" id="CHEBI:18420"/>
    </ligand>
</feature>
<organism evidence="3 4">
    <name type="scientific">Mycobacterium basiliense</name>
    <dbReference type="NCBI Taxonomy" id="2094119"/>
    <lineage>
        <taxon>Bacteria</taxon>
        <taxon>Bacillati</taxon>
        <taxon>Actinomycetota</taxon>
        <taxon>Actinomycetes</taxon>
        <taxon>Mycobacteriales</taxon>
        <taxon>Mycobacteriaceae</taxon>
        <taxon>Mycobacterium</taxon>
    </lineage>
</organism>
<protein>
    <submittedName>
        <fullName evidence="3">Periplasmic [NiFeSe] hydrogenase large subunit</fullName>
        <ecNumber evidence="3">1.12.99.6</ecNumber>
    </submittedName>
</protein>
<keyword evidence="1" id="KW-0460">Magnesium</keyword>
<feature type="region of interest" description="Disordered" evidence="2">
    <location>
        <begin position="346"/>
        <end position="365"/>
    </location>
</feature>
<sequence>MTTIVPEPTTAKREPGQLVEMAWDPITRIVGSLGIYTKIDFDNKEVVECHSTSSIFRGYSIFMKGKDPRDAHFITSRICGICGDNHATCSCYTQNMAYGVKPPHLGEWIVNLGEAAEYMFDHNIFQENLVGVDFCEKMVAETNPSILSQAEKTAAPHADAHGYHTIADIMRSLNPFSGEFYREALQVSRYTREMFCLMEGRHVHPSTLYPGGVGTVATVQLMTDYMTRLMRYVEFMKKVVPMHDDLFDFFYEALPGYEKVGLRRTLLGCWGSFQDPDVCNFEYKDMERWGNAMFVTPGVVVDGKLVTHSLVDINLGIRILLGSSYYDDWTDQEMFVKTDPLGNKVDRRHPWNQHTNPHPQKRDLEGGKYSWVMSPRWFDGKDHLALDTGGGPLARLWATALAGLVDIGYVKATGTSVKINLPKTALKGPVELEWKVPKHGSNTIERDRARTYFQAYAAACALHFCEKALGEIRAGRTKTWETFEVPDEGIGCGFTEAVRGVLSHHMVIRDGKIANYHPYPPTPWNANPRDSYGTPGPYEDAVQGQPIFEENDRENFKGIDVMRTVRSFDPCLPCGVHMYLGKGKTLQRLHTPTQSPAGGDDRKLGEAGRGGSSPFMG</sequence>
<feature type="binding site" evidence="1">
    <location>
        <position position="82"/>
    </location>
    <ligand>
        <name>Ni(2+)</name>
        <dbReference type="ChEBI" id="CHEBI:49786"/>
    </ligand>
</feature>
<feature type="binding site" evidence="1">
    <location>
        <position position="574"/>
    </location>
    <ligand>
        <name>Fe cation</name>
        <dbReference type="ChEBI" id="CHEBI:24875"/>
    </ligand>
</feature>
<keyword evidence="4" id="KW-1185">Reference proteome</keyword>
<comment type="cofactor">
    <cofactor evidence="1">
        <name>Ni(2+)</name>
        <dbReference type="ChEBI" id="CHEBI:49786"/>
    </cofactor>
</comment>
<feature type="region of interest" description="Disordered" evidence="2">
    <location>
        <begin position="587"/>
        <end position="617"/>
    </location>
</feature>
<dbReference type="InterPro" id="IPR029014">
    <property type="entry name" value="NiFe-Hase_large"/>
</dbReference>
<dbReference type="Pfam" id="PF00374">
    <property type="entry name" value="NiFeSe_Hases"/>
    <property type="match status" value="2"/>
</dbReference>
<evidence type="ECO:0000256" key="2">
    <source>
        <dbReference type="SAM" id="MobiDB-lite"/>
    </source>
</evidence>
<dbReference type="SUPFAM" id="SSF56762">
    <property type="entry name" value="HydB/Nqo4-like"/>
    <property type="match status" value="1"/>
</dbReference>
<keyword evidence="1" id="KW-0408">Iron</keyword>
<feature type="binding site" evidence="1">
    <location>
        <position position="571"/>
    </location>
    <ligand>
        <name>Ni(2+)</name>
        <dbReference type="ChEBI" id="CHEBI:49786"/>
    </ligand>
</feature>
<name>A0A3S4FLU6_9MYCO</name>
<dbReference type="EC" id="1.12.99.6" evidence="3"/>
<dbReference type="GO" id="GO:0016151">
    <property type="term" value="F:nickel cation binding"/>
    <property type="evidence" value="ECO:0007669"/>
    <property type="project" value="InterPro"/>
</dbReference>
<keyword evidence="1" id="KW-0479">Metal-binding</keyword>
<feature type="binding site" evidence="1">
    <location>
        <position position="79"/>
    </location>
    <ligand>
        <name>Ni(2+)</name>
        <dbReference type="ChEBI" id="CHEBI:49786"/>
    </ligand>
</feature>
<accession>A0A3S4FLU6</accession>